<dbReference type="PANTHER" id="PTHR31170:SF25">
    <property type="entry name" value="BNAA09G04570D PROTEIN"/>
    <property type="match status" value="1"/>
</dbReference>
<evidence type="ECO:0000313" key="1">
    <source>
        <dbReference type="EMBL" id="CAK9185388.1"/>
    </source>
</evidence>
<dbReference type="Pfam" id="PF03140">
    <property type="entry name" value="DUF247"/>
    <property type="match status" value="1"/>
</dbReference>
<dbReference type="Proteomes" id="UP001642360">
    <property type="component" value="Unassembled WGS sequence"/>
</dbReference>
<evidence type="ECO:0000313" key="2">
    <source>
        <dbReference type="Proteomes" id="UP001642360"/>
    </source>
</evidence>
<accession>A0ABC8UWH2</accession>
<protein>
    <submittedName>
        <fullName evidence="1">Uncharacterized protein</fullName>
    </submittedName>
</protein>
<dbReference type="EMBL" id="CAUOFW020009280">
    <property type="protein sequence ID" value="CAK9185388.1"/>
    <property type="molecule type" value="Genomic_DNA"/>
</dbReference>
<proteinExistence type="predicted"/>
<dbReference type="PANTHER" id="PTHR31170">
    <property type="entry name" value="BNAC04G53230D PROTEIN"/>
    <property type="match status" value="1"/>
</dbReference>
<sequence>MVSHRNVGDHDEEWEFINCTTELQEAGIELKEAKGSISLLDIKFTNGVLEIPSLFIKDWTKTIFKNLIAYKQYCPIVTCTYVTDYIIFMYRLINSSKDVELLRRCGIIIHWLGNDVAIHALLTNLAKNVARGGDIEMYG</sequence>
<keyword evidence="2" id="KW-1185">Reference proteome</keyword>
<name>A0ABC8UWH2_9AQUA</name>
<comment type="caution">
    <text evidence="1">The sequence shown here is derived from an EMBL/GenBank/DDBJ whole genome shotgun (WGS) entry which is preliminary data.</text>
</comment>
<dbReference type="AlphaFoldDB" id="A0ABC8UWH2"/>
<dbReference type="InterPro" id="IPR004158">
    <property type="entry name" value="DUF247_pln"/>
</dbReference>
<reference evidence="1 2" key="1">
    <citation type="submission" date="2024-02" db="EMBL/GenBank/DDBJ databases">
        <authorList>
            <person name="Vignale AGUSTIN F."/>
            <person name="Sosa J E."/>
            <person name="Modenutti C."/>
        </authorList>
    </citation>
    <scope>NUCLEOTIDE SEQUENCE [LARGE SCALE GENOMIC DNA]</scope>
</reference>
<organism evidence="1 2">
    <name type="scientific">Ilex paraguariensis</name>
    <name type="common">yerba mate</name>
    <dbReference type="NCBI Taxonomy" id="185542"/>
    <lineage>
        <taxon>Eukaryota</taxon>
        <taxon>Viridiplantae</taxon>
        <taxon>Streptophyta</taxon>
        <taxon>Embryophyta</taxon>
        <taxon>Tracheophyta</taxon>
        <taxon>Spermatophyta</taxon>
        <taxon>Magnoliopsida</taxon>
        <taxon>eudicotyledons</taxon>
        <taxon>Gunneridae</taxon>
        <taxon>Pentapetalae</taxon>
        <taxon>asterids</taxon>
        <taxon>campanulids</taxon>
        <taxon>Aquifoliales</taxon>
        <taxon>Aquifoliaceae</taxon>
        <taxon>Ilex</taxon>
    </lineage>
</organism>
<gene>
    <name evidence="1" type="ORF">ILEXP_LOCUS55786</name>
</gene>